<evidence type="ECO:0000313" key="9">
    <source>
        <dbReference type="Proteomes" id="UP000540989"/>
    </source>
</evidence>
<keyword evidence="4 5" id="KW-0067">ATP-binding</keyword>
<dbReference type="CDD" id="cd14014">
    <property type="entry name" value="STKc_PknB_like"/>
    <property type="match status" value="1"/>
</dbReference>
<dbReference type="InterPro" id="IPR011990">
    <property type="entry name" value="TPR-like_helical_dom_sf"/>
</dbReference>
<accession>A0A7W8E4B2</accession>
<reference evidence="8 9" key="1">
    <citation type="submission" date="2020-08" db="EMBL/GenBank/DDBJ databases">
        <title>Genomic Encyclopedia of Type Strains, Phase IV (KMG-V): Genome sequencing to study the core and pangenomes of soil and plant-associated prokaryotes.</title>
        <authorList>
            <person name="Whitman W."/>
        </authorList>
    </citation>
    <scope>NUCLEOTIDE SEQUENCE [LARGE SCALE GENOMIC DNA]</scope>
    <source>
        <strain evidence="8 9">M8UP14</strain>
    </source>
</reference>
<feature type="domain" description="Protein kinase" evidence="7">
    <location>
        <begin position="86"/>
        <end position="364"/>
    </location>
</feature>
<dbReference type="Proteomes" id="UP000540989">
    <property type="component" value="Unassembled WGS sequence"/>
</dbReference>
<name>A0A7W8E4B2_9BACT</name>
<evidence type="ECO:0000256" key="3">
    <source>
        <dbReference type="ARBA" id="ARBA00022777"/>
    </source>
</evidence>
<gene>
    <name evidence="8" type="ORF">HDF16_003586</name>
</gene>
<organism evidence="8 9">
    <name type="scientific">Granulicella aggregans</name>
    <dbReference type="NCBI Taxonomy" id="474949"/>
    <lineage>
        <taxon>Bacteria</taxon>
        <taxon>Pseudomonadati</taxon>
        <taxon>Acidobacteriota</taxon>
        <taxon>Terriglobia</taxon>
        <taxon>Terriglobales</taxon>
        <taxon>Acidobacteriaceae</taxon>
        <taxon>Granulicella</taxon>
    </lineage>
</organism>
<keyword evidence="2 5" id="KW-0547">Nucleotide-binding</keyword>
<dbReference type="SUPFAM" id="SSF48452">
    <property type="entry name" value="TPR-like"/>
    <property type="match status" value="2"/>
</dbReference>
<dbReference type="Gene3D" id="3.40.50.10610">
    <property type="entry name" value="ABC-type transport auxiliary lipoprotein component"/>
    <property type="match status" value="1"/>
</dbReference>
<protein>
    <submittedName>
        <fullName evidence="8">Tetratricopeptide (TPR) repeat protein</fullName>
    </submittedName>
</protein>
<dbReference type="EMBL" id="JACHIP010000005">
    <property type="protein sequence ID" value="MBB5058863.1"/>
    <property type="molecule type" value="Genomic_DNA"/>
</dbReference>
<evidence type="ECO:0000256" key="6">
    <source>
        <dbReference type="SAM" id="MobiDB-lite"/>
    </source>
</evidence>
<dbReference type="GO" id="GO:0004674">
    <property type="term" value="F:protein serine/threonine kinase activity"/>
    <property type="evidence" value="ECO:0007669"/>
    <property type="project" value="TreeGrafter"/>
</dbReference>
<dbReference type="PANTHER" id="PTHR43289:SF6">
    <property type="entry name" value="SERINE_THREONINE-PROTEIN KINASE NEKL-3"/>
    <property type="match status" value="1"/>
</dbReference>
<evidence type="ECO:0000259" key="7">
    <source>
        <dbReference type="PROSITE" id="PS50011"/>
    </source>
</evidence>
<dbReference type="InterPro" id="IPR017441">
    <property type="entry name" value="Protein_kinase_ATP_BS"/>
</dbReference>
<comment type="caution">
    <text evidence="8">The sequence shown here is derived from an EMBL/GenBank/DDBJ whole genome shotgun (WGS) entry which is preliminary data.</text>
</comment>
<dbReference type="Gene3D" id="1.10.510.10">
    <property type="entry name" value="Transferase(Phosphotransferase) domain 1"/>
    <property type="match status" value="1"/>
</dbReference>
<dbReference type="InterPro" id="IPR000719">
    <property type="entry name" value="Prot_kinase_dom"/>
</dbReference>
<feature type="compositionally biased region" description="Basic residues" evidence="6">
    <location>
        <begin position="1053"/>
        <end position="1063"/>
    </location>
</feature>
<dbReference type="PROSITE" id="PS00107">
    <property type="entry name" value="PROTEIN_KINASE_ATP"/>
    <property type="match status" value="1"/>
</dbReference>
<evidence type="ECO:0000256" key="5">
    <source>
        <dbReference type="PROSITE-ProRule" id="PRU10141"/>
    </source>
</evidence>
<dbReference type="AlphaFoldDB" id="A0A7W8E4B2"/>
<dbReference type="SUPFAM" id="SSF56112">
    <property type="entry name" value="Protein kinase-like (PK-like)"/>
    <property type="match status" value="1"/>
</dbReference>
<dbReference type="InterPro" id="IPR008271">
    <property type="entry name" value="Ser/Thr_kinase_AS"/>
</dbReference>
<evidence type="ECO:0000313" key="8">
    <source>
        <dbReference type="EMBL" id="MBB5058863.1"/>
    </source>
</evidence>
<dbReference type="Gene3D" id="3.30.200.20">
    <property type="entry name" value="Phosphorylase Kinase, domain 1"/>
    <property type="match status" value="1"/>
</dbReference>
<keyword evidence="3" id="KW-0418">Kinase</keyword>
<evidence type="ECO:0000256" key="1">
    <source>
        <dbReference type="ARBA" id="ARBA00022679"/>
    </source>
</evidence>
<dbReference type="PROSITE" id="PS00108">
    <property type="entry name" value="PROTEIN_KINASE_ST"/>
    <property type="match status" value="1"/>
</dbReference>
<dbReference type="RefSeq" id="WP_184219361.1">
    <property type="nucleotide sequence ID" value="NZ_JACHIP010000005.1"/>
</dbReference>
<proteinExistence type="predicted"/>
<keyword evidence="9" id="KW-1185">Reference proteome</keyword>
<dbReference type="SMART" id="SM00220">
    <property type="entry name" value="S_TKc"/>
    <property type="match status" value="1"/>
</dbReference>
<keyword evidence="1" id="KW-0808">Transferase</keyword>
<feature type="binding site" evidence="5">
    <location>
        <position position="115"/>
    </location>
    <ligand>
        <name>ATP</name>
        <dbReference type="ChEBI" id="CHEBI:30616"/>
    </ligand>
</feature>
<dbReference type="InterPro" id="IPR011009">
    <property type="entry name" value="Kinase-like_dom_sf"/>
</dbReference>
<evidence type="ECO:0000256" key="4">
    <source>
        <dbReference type="ARBA" id="ARBA00022840"/>
    </source>
</evidence>
<dbReference type="GO" id="GO:0005524">
    <property type="term" value="F:ATP binding"/>
    <property type="evidence" value="ECO:0007669"/>
    <property type="project" value="UniProtKB-UniRule"/>
</dbReference>
<dbReference type="PROSITE" id="PS50011">
    <property type="entry name" value="PROTEIN_KINASE_DOM"/>
    <property type="match status" value="1"/>
</dbReference>
<dbReference type="Pfam" id="PF00069">
    <property type="entry name" value="Pkinase"/>
    <property type="match status" value="1"/>
</dbReference>
<dbReference type="Gene3D" id="1.25.40.10">
    <property type="entry name" value="Tetratricopeptide repeat domain"/>
    <property type="match status" value="3"/>
</dbReference>
<evidence type="ECO:0000256" key="2">
    <source>
        <dbReference type="ARBA" id="ARBA00022741"/>
    </source>
</evidence>
<feature type="region of interest" description="Disordered" evidence="6">
    <location>
        <begin position="1043"/>
        <end position="1063"/>
    </location>
</feature>
<dbReference type="PANTHER" id="PTHR43289">
    <property type="entry name" value="MITOGEN-ACTIVATED PROTEIN KINASE KINASE KINASE 20-RELATED"/>
    <property type="match status" value="1"/>
</dbReference>
<sequence length="1063" mass="117343">MVEEQWKRVSDIFHDALELPVGDRDRYVFDAAAGDASIESEVRGLIEADNLVPYDYMPALMSQDTSEVEPRHRTPLLPGDVVAGRFHIVKAVGEGGMGHVFEAYDAELAVTVALKVIHPGVASDRHAASRFVQEVRLARRITHPNVCRTFDINREARVDAASGKSSEMVFLTMEFLEGETLATRLKRTGILSPDEALLIASQVAAALTAAHSLDIIHRDIKPSNILLVQGEPRGPMPLRAVITDFGLARLNPVLPGIEVKSSAPSNQFVGTLAYMAPEQMDGSPVSPATDIYAFGLVLFEMITGRRAFPSDSLLNGIWQRISGEPLFETNSAILAHPWKDAIAGCLQRLPSERFQCAEEVMSVLRGSRLKQRTPEIRSVQSALASSLVGRTWIGKIAAALIAVILFVVCLRLYEMRGKPEVAAGSLIYLAPISNRTGDKALDDMTELLRAGISQSTQVNFVSEERVGDIMQQMVKAPGTVIDANTAREIAMRAGAVRVIFGTVSRSEGENRFEVDIQQPDSLPSRYRNRWRKAFHWQTTSVDYASKKIPDELLTQVRAASDWVRQMAGESQHDIARLDIPPEDVTTGDWEALMDFDQAERWLTKGRKDEAITLLREAVRRDPGFARASAELADNLVSMGKLSEGYEAYLQALNNESGERLTRKERDRIKAAFATDTRDYEAAVEAFQDGTAFYENDFYAWAYQAFPLDKLDRPHDALRVLERADRLTPNHGAVGQMAYPYMLLGNYVAAKRTIAMARSEGRLDLALYLDGLEAMCEGDYSRAGESFVRLKQMDHSHLLRLGYLGEIRLLAEEGRYGEAFTSVTNAISSLDGAVGDEEKAKLWLDRSYLEFRLGHERQALEDTGRALDSSSTPDTLLYASTIVGEAIPTLAPPETRQARLMLARMEASLPQKNLGVVFSLAREQVRGELLLAEGDALGALTAFRTAAKLDAPIAPREYLARGLLAVAVQQHDPAQASALRLEALKIYARVATRPATAWIDLWSMPPGFVADRMTAYLNVARKFHHSDSNTASVATSLAALRKSSSVASTPPRAVRMKPRTSHIR</sequence>